<dbReference type="GO" id="GO:0005085">
    <property type="term" value="F:guanyl-nucleotide exchange factor activity"/>
    <property type="evidence" value="ECO:0007669"/>
    <property type="project" value="InterPro"/>
</dbReference>
<dbReference type="InterPro" id="IPR051092">
    <property type="entry name" value="FYVE_RhoGEF_PH"/>
</dbReference>
<dbReference type="Pfam" id="PF00621">
    <property type="entry name" value="RhoGEF"/>
    <property type="match status" value="1"/>
</dbReference>
<dbReference type="InParanoid" id="A0A2R5GK13"/>
<dbReference type="PANTHER" id="PTHR12673:SF159">
    <property type="entry name" value="LD03170P"/>
    <property type="match status" value="1"/>
</dbReference>
<protein>
    <recommendedName>
        <fullName evidence="2">DH domain-containing protein</fullName>
    </recommendedName>
</protein>
<feature type="region of interest" description="Disordered" evidence="1">
    <location>
        <begin position="1"/>
        <end position="21"/>
    </location>
</feature>
<proteinExistence type="predicted"/>
<dbReference type="Proteomes" id="UP000241890">
    <property type="component" value="Unassembled WGS sequence"/>
</dbReference>
<accession>A0A2R5GK13</accession>
<evidence type="ECO:0000313" key="3">
    <source>
        <dbReference type="EMBL" id="GBG31246.1"/>
    </source>
</evidence>
<dbReference type="InterPro" id="IPR000219">
    <property type="entry name" value="DH_dom"/>
</dbReference>
<organism evidence="3 4">
    <name type="scientific">Hondaea fermentalgiana</name>
    <dbReference type="NCBI Taxonomy" id="2315210"/>
    <lineage>
        <taxon>Eukaryota</taxon>
        <taxon>Sar</taxon>
        <taxon>Stramenopiles</taxon>
        <taxon>Bigyra</taxon>
        <taxon>Labyrinthulomycetes</taxon>
        <taxon>Thraustochytrida</taxon>
        <taxon>Thraustochytriidae</taxon>
        <taxon>Hondaea</taxon>
    </lineage>
</organism>
<gene>
    <name evidence="3" type="ORF">FCC1311_074672</name>
</gene>
<dbReference type="GO" id="GO:0005737">
    <property type="term" value="C:cytoplasm"/>
    <property type="evidence" value="ECO:0007669"/>
    <property type="project" value="TreeGrafter"/>
</dbReference>
<dbReference type="EMBL" id="BEYU01000094">
    <property type="protein sequence ID" value="GBG31246.1"/>
    <property type="molecule type" value="Genomic_DNA"/>
</dbReference>
<sequence length="299" mass="32818">MAEETARGAAQEAATDEGDVTEEVAELADLAARDARRERLAKELLDSETRYASVLEAFETVDQLVAAAICAEGFGEGQDLDEDLDLYEGPADAALARHQPLVSPRMRCLFATMRQLAVLSRATALALQKSMREYGPDRVGAILVRFADATYLYEEYAGAHTSLQQEIARLGSHPEFVQIWRRAARLVANKGLALPAIFPAQDGATAAATSGFTSSFSFSSSSSSTFTTSSQLPTTLSSFLILPIQRIPRYEMLLEEMRREANAVESLEALSAHLGTGRKSYDWWAKEQLMQLRLYTHGD</sequence>
<feature type="domain" description="DH" evidence="2">
    <location>
        <begin position="36"/>
        <end position="299"/>
    </location>
</feature>
<evidence type="ECO:0000256" key="1">
    <source>
        <dbReference type="SAM" id="MobiDB-lite"/>
    </source>
</evidence>
<dbReference type="PROSITE" id="PS50010">
    <property type="entry name" value="DH_2"/>
    <property type="match status" value="1"/>
</dbReference>
<dbReference type="SUPFAM" id="SSF48065">
    <property type="entry name" value="DBL homology domain (DH-domain)"/>
    <property type="match status" value="1"/>
</dbReference>
<evidence type="ECO:0000313" key="4">
    <source>
        <dbReference type="Proteomes" id="UP000241890"/>
    </source>
</evidence>
<dbReference type="PANTHER" id="PTHR12673">
    <property type="entry name" value="FACIOGENITAL DYSPLASIA PROTEIN"/>
    <property type="match status" value="1"/>
</dbReference>
<dbReference type="InterPro" id="IPR035899">
    <property type="entry name" value="DBL_dom_sf"/>
</dbReference>
<comment type="caution">
    <text evidence="3">The sequence shown here is derived from an EMBL/GenBank/DDBJ whole genome shotgun (WGS) entry which is preliminary data.</text>
</comment>
<reference evidence="3 4" key="1">
    <citation type="submission" date="2017-12" db="EMBL/GenBank/DDBJ databases">
        <title>Sequencing, de novo assembly and annotation of complete genome of a new Thraustochytrid species, strain FCC1311.</title>
        <authorList>
            <person name="Sedici K."/>
            <person name="Godart F."/>
            <person name="Aiese Cigliano R."/>
            <person name="Sanseverino W."/>
            <person name="Barakat M."/>
            <person name="Ortet P."/>
            <person name="Marechal E."/>
            <person name="Cagnac O."/>
            <person name="Amato A."/>
        </authorList>
    </citation>
    <scope>NUCLEOTIDE SEQUENCE [LARGE SCALE GENOMIC DNA]</scope>
</reference>
<keyword evidence="4" id="KW-1185">Reference proteome</keyword>
<dbReference type="Gene3D" id="1.20.900.10">
    <property type="entry name" value="Dbl homology (DH) domain"/>
    <property type="match status" value="1"/>
</dbReference>
<name>A0A2R5GK13_9STRA</name>
<dbReference type="AlphaFoldDB" id="A0A2R5GK13"/>
<evidence type="ECO:0000259" key="2">
    <source>
        <dbReference type="PROSITE" id="PS50010"/>
    </source>
</evidence>